<evidence type="ECO:0000313" key="3">
    <source>
        <dbReference type="Proteomes" id="UP000321157"/>
    </source>
</evidence>
<dbReference type="PANTHER" id="PTHR48207:SF4">
    <property type="entry name" value="BLL6097 PROTEIN"/>
    <property type="match status" value="1"/>
</dbReference>
<dbReference type="Proteomes" id="UP000321157">
    <property type="component" value="Unassembled WGS sequence"/>
</dbReference>
<keyword evidence="3" id="KW-1185">Reference proteome</keyword>
<dbReference type="InterPro" id="IPR023606">
    <property type="entry name" value="CoA-Trfase_III_dom_1_sf"/>
</dbReference>
<name>A0A511V907_9BACL</name>
<dbReference type="Gene3D" id="3.30.1540.10">
    <property type="entry name" value="formyl-coa transferase, domain 3"/>
    <property type="match status" value="1"/>
</dbReference>
<sequence>MSGPLCGIRVLDLTSVLMGPYCTLILGDLGADVIKVETPKGDSTRYLGPARNDGMASAFLQMGRNKKSIVLDLKTDKGKEVVLALAKNADVFIHSMRPQAMEKLGLSYDEVSKANNHIIYCGTYGFRKDGPYGTKPAYDDIIQGASGLAAAQGEMTGVPQYMATVLADKTTGLMAANAIMAALYYREQTGEGQNIEVPMFETMISYTLIEHIYGMAFDPPLGTSLYPRATSKHRKPYRTLDGYICVLIYNDKQWRSFFEFSGHRDLIEDERFRDIAVRTEHINEIYQMLEKIIATKKTNEWMEIFEQADIPAMPLNKPENLLEDPHLKHIGFFKKVNHPTEGQIIDIDFPVTFSKSQVEGRHFAPRLGEHSVQILSELGYSHDEIDDFIQDGITVDGTMQHSTKPL</sequence>
<dbReference type="RefSeq" id="WP_146810967.1">
    <property type="nucleotide sequence ID" value="NZ_BJXX01000132.1"/>
</dbReference>
<dbReference type="InterPro" id="IPR050483">
    <property type="entry name" value="CoA-transferase_III_domain"/>
</dbReference>
<protein>
    <submittedName>
        <fullName evidence="2">CoA transferase</fullName>
    </submittedName>
</protein>
<dbReference type="InterPro" id="IPR044855">
    <property type="entry name" value="CoA-Trfase_III_dom3_sf"/>
</dbReference>
<evidence type="ECO:0000256" key="1">
    <source>
        <dbReference type="ARBA" id="ARBA00022679"/>
    </source>
</evidence>
<keyword evidence="1 2" id="KW-0808">Transferase</keyword>
<dbReference type="OrthoDB" id="9797653at2"/>
<proteinExistence type="predicted"/>
<dbReference type="EMBL" id="BJXX01000132">
    <property type="protein sequence ID" value="GEN35436.1"/>
    <property type="molecule type" value="Genomic_DNA"/>
</dbReference>
<dbReference type="GO" id="GO:0008410">
    <property type="term" value="F:CoA-transferase activity"/>
    <property type="evidence" value="ECO:0007669"/>
    <property type="project" value="TreeGrafter"/>
</dbReference>
<dbReference type="AlphaFoldDB" id="A0A511V907"/>
<gene>
    <name evidence="2" type="ORF">ADA01nite_28960</name>
</gene>
<dbReference type="Pfam" id="PF02515">
    <property type="entry name" value="CoA_transf_3"/>
    <property type="match status" value="1"/>
</dbReference>
<comment type="caution">
    <text evidence="2">The sequence shown here is derived from an EMBL/GenBank/DDBJ whole genome shotgun (WGS) entry which is preliminary data.</text>
</comment>
<evidence type="ECO:0000313" key="2">
    <source>
        <dbReference type="EMBL" id="GEN35436.1"/>
    </source>
</evidence>
<dbReference type="Gene3D" id="3.40.50.10540">
    <property type="entry name" value="Crotonobetainyl-coa:carnitine coa-transferase, domain 1"/>
    <property type="match status" value="1"/>
</dbReference>
<dbReference type="InterPro" id="IPR003673">
    <property type="entry name" value="CoA-Trfase_fam_III"/>
</dbReference>
<reference evidence="2 3" key="1">
    <citation type="submission" date="2019-07" db="EMBL/GenBank/DDBJ databases">
        <title>Whole genome shotgun sequence of Aneurinibacillus danicus NBRC 102444.</title>
        <authorList>
            <person name="Hosoyama A."/>
            <person name="Uohara A."/>
            <person name="Ohji S."/>
            <person name="Ichikawa N."/>
        </authorList>
    </citation>
    <scope>NUCLEOTIDE SEQUENCE [LARGE SCALE GENOMIC DNA]</scope>
    <source>
        <strain evidence="2 3">NBRC 102444</strain>
    </source>
</reference>
<accession>A0A511V907</accession>
<dbReference type="SUPFAM" id="SSF89796">
    <property type="entry name" value="CoA-transferase family III (CaiB/BaiF)"/>
    <property type="match status" value="1"/>
</dbReference>
<organism evidence="2 3">
    <name type="scientific">Aneurinibacillus danicus</name>
    <dbReference type="NCBI Taxonomy" id="267746"/>
    <lineage>
        <taxon>Bacteria</taxon>
        <taxon>Bacillati</taxon>
        <taxon>Bacillota</taxon>
        <taxon>Bacilli</taxon>
        <taxon>Bacillales</taxon>
        <taxon>Paenibacillaceae</taxon>
        <taxon>Aneurinibacillus group</taxon>
        <taxon>Aneurinibacillus</taxon>
    </lineage>
</organism>
<dbReference type="PANTHER" id="PTHR48207">
    <property type="entry name" value="SUCCINATE--HYDROXYMETHYLGLUTARATE COA-TRANSFERASE"/>
    <property type="match status" value="1"/>
</dbReference>